<evidence type="ECO:0000259" key="3">
    <source>
        <dbReference type="Pfam" id="PF13439"/>
    </source>
</evidence>
<dbReference type="PANTHER" id="PTHR12526:SF636">
    <property type="entry name" value="BLL3647 PROTEIN"/>
    <property type="match status" value="1"/>
</dbReference>
<dbReference type="CDD" id="cd03801">
    <property type="entry name" value="GT4_PimA-like"/>
    <property type="match status" value="1"/>
</dbReference>
<protein>
    <submittedName>
        <fullName evidence="4">Glycosyltransferase family 4 protein</fullName>
    </submittedName>
</protein>
<dbReference type="Proteomes" id="UP000588586">
    <property type="component" value="Unassembled WGS sequence"/>
</dbReference>
<evidence type="ECO:0000313" key="4">
    <source>
        <dbReference type="EMBL" id="NNM46674.1"/>
    </source>
</evidence>
<evidence type="ECO:0000256" key="1">
    <source>
        <dbReference type="ARBA" id="ARBA00022676"/>
    </source>
</evidence>
<feature type="domain" description="Glycosyltransferase subfamily 4-like N-terminal" evidence="3">
    <location>
        <begin position="15"/>
        <end position="178"/>
    </location>
</feature>
<dbReference type="GO" id="GO:0016757">
    <property type="term" value="F:glycosyltransferase activity"/>
    <property type="evidence" value="ECO:0007669"/>
    <property type="project" value="UniProtKB-KW"/>
</dbReference>
<organism evidence="4 5">
    <name type="scientific">Knoellia koreensis</name>
    <dbReference type="NCBI Taxonomy" id="2730921"/>
    <lineage>
        <taxon>Bacteria</taxon>
        <taxon>Bacillati</taxon>
        <taxon>Actinomycetota</taxon>
        <taxon>Actinomycetes</taxon>
        <taxon>Micrococcales</taxon>
        <taxon>Intrasporangiaceae</taxon>
        <taxon>Knoellia</taxon>
    </lineage>
</organism>
<keyword evidence="1" id="KW-0328">Glycosyltransferase</keyword>
<keyword evidence="2 4" id="KW-0808">Transferase</keyword>
<dbReference type="EMBL" id="JABEPQ010000002">
    <property type="protein sequence ID" value="NNM46674.1"/>
    <property type="molecule type" value="Genomic_DNA"/>
</dbReference>
<keyword evidence="5" id="KW-1185">Reference proteome</keyword>
<reference evidence="4 5" key="1">
    <citation type="submission" date="2020-04" db="EMBL/GenBank/DDBJ databases">
        <title>Knoellia sp. isolate from air conditioner.</title>
        <authorList>
            <person name="Chea S."/>
            <person name="Kim D.-U."/>
        </authorList>
    </citation>
    <scope>NUCLEOTIDE SEQUENCE [LARGE SCALE GENOMIC DNA]</scope>
    <source>
        <strain evidence="4 5">DB2414S</strain>
    </source>
</reference>
<dbReference type="RefSeq" id="WP_171243743.1">
    <property type="nucleotide sequence ID" value="NZ_JABEPQ010000002.1"/>
</dbReference>
<comment type="caution">
    <text evidence="4">The sequence shown here is derived from an EMBL/GenBank/DDBJ whole genome shotgun (WGS) entry which is preliminary data.</text>
</comment>
<dbReference type="InterPro" id="IPR028098">
    <property type="entry name" value="Glyco_trans_4-like_N"/>
</dbReference>
<dbReference type="Pfam" id="PF13439">
    <property type="entry name" value="Glyco_transf_4"/>
    <property type="match status" value="1"/>
</dbReference>
<sequence>MARVLMVHPGAELYGSDRMFLESVRGFVEAGHQVSVVLAESGPLLAEIEAVGVPVRVQPIPVLRKAALRPAGLAALLRTAAVTWLPSWRLVGRGRFDLVYVSTLTAPGWLLLGRLRGLRVVCHVHEAEDAGRPVVETALVAPLLLTHRVIANSEFTKSYVGQRIRLLSPRTTVVPNGVISTADRAPREQLTGGLRVAYVGRISPRKGPQVAVEAVRRLNDTGQPAELALVGSVFTGYEWFDRELRKSNQDLLDAGVVHLAPFERDPARTFEDCDVAVVPSLLAESFGNTAVEAMLAGRPVVVSDIGGLPEVIRGVASACAVPPGDPTALANALRATVDTWPTQRQAAWAARDRVRQRFSPGRYRTAVVEAALPE</sequence>
<dbReference type="Pfam" id="PF13692">
    <property type="entry name" value="Glyco_trans_1_4"/>
    <property type="match status" value="1"/>
</dbReference>
<gene>
    <name evidence="4" type="ORF">HJG52_11730</name>
</gene>
<dbReference type="Gene3D" id="3.40.50.2000">
    <property type="entry name" value="Glycogen Phosphorylase B"/>
    <property type="match status" value="2"/>
</dbReference>
<name>A0A849HJE2_9MICO</name>
<evidence type="ECO:0000256" key="2">
    <source>
        <dbReference type="ARBA" id="ARBA00022679"/>
    </source>
</evidence>
<accession>A0A849HJE2</accession>
<proteinExistence type="predicted"/>
<dbReference type="PANTHER" id="PTHR12526">
    <property type="entry name" value="GLYCOSYLTRANSFERASE"/>
    <property type="match status" value="1"/>
</dbReference>
<dbReference type="SUPFAM" id="SSF53756">
    <property type="entry name" value="UDP-Glycosyltransferase/glycogen phosphorylase"/>
    <property type="match status" value="1"/>
</dbReference>
<evidence type="ECO:0000313" key="5">
    <source>
        <dbReference type="Proteomes" id="UP000588586"/>
    </source>
</evidence>
<dbReference type="AlphaFoldDB" id="A0A849HJE2"/>